<comment type="similarity">
    <text evidence="7">Belongs to the SMC family.</text>
</comment>
<dbReference type="Gene3D" id="3.30.70.1620">
    <property type="match status" value="1"/>
</dbReference>
<dbReference type="Gene3D" id="1.20.5.340">
    <property type="match status" value="1"/>
</dbReference>
<keyword evidence="2" id="KW-0132">Cell division</keyword>
<keyword evidence="12" id="KW-1185">Reference proteome</keyword>
<dbReference type="GO" id="GO:0051301">
    <property type="term" value="P:cell division"/>
    <property type="evidence" value="ECO:0007669"/>
    <property type="project" value="UniProtKB-KW"/>
</dbReference>
<proteinExistence type="inferred from homology"/>
<keyword evidence="6" id="KW-0131">Cell cycle</keyword>
<feature type="coiled-coil region" evidence="8">
    <location>
        <begin position="398"/>
        <end position="488"/>
    </location>
</feature>
<dbReference type="GO" id="GO:0005634">
    <property type="term" value="C:nucleus"/>
    <property type="evidence" value="ECO:0007669"/>
    <property type="project" value="UniProtKB-SubCell"/>
</dbReference>
<dbReference type="InterPro" id="IPR024704">
    <property type="entry name" value="SMC"/>
</dbReference>
<keyword evidence="3" id="KW-0498">Mitosis</keyword>
<keyword evidence="5 7" id="KW-0539">Nucleus</keyword>
<dbReference type="InterPro" id="IPR036277">
    <property type="entry name" value="SMC_hinge_sf"/>
</dbReference>
<dbReference type="SUPFAM" id="SSF75553">
    <property type="entry name" value="Smc hinge domain"/>
    <property type="match status" value="1"/>
</dbReference>
<evidence type="ECO:0000313" key="12">
    <source>
        <dbReference type="Proteomes" id="UP000051952"/>
    </source>
</evidence>
<evidence type="ECO:0000256" key="1">
    <source>
        <dbReference type="ARBA" id="ARBA00004123"/>
    </source>
</evidence>
<evidence type="ECO:0000256" key="5">
    <source>
        <dbReference type="ARBA" id="ARBA00023242"/>
    </source>
</evidence>
<dbReference type="PIRSF" id="PIRSF005719">
    <property type="entry name" value="SMC"/>
    <property type="match status" value="1"/>
</dbReference>
<dbReference type="PANTHER" id="PTHR18937:SF12">
    <property type="entry name" value="STRUCTURAL MAINTENANCE OF CHROMOSOMES PROTEIN"/>
    <property type="match status" value="1"/>
</dbReference>
<protein>
    <recommendedName>
        <fullName evidence="7">Structural maintenance of chromosomes protein</fullName>
    </recommendedName>
</protein>
<feature type="coiled-coil region" evidence="8">
    <location>
        <begin position="227"/>
        <end position="261"/>
    </location>
</feature>
<dbReference type="GO" id="GO:0016887">
    <property type="term" value="F:ATP hydrolysis activity"/>
    <property type="evidence" value="ECO:0007669"/>
    <property type="project" value="InterPro"/>
</dbReference>
<dbReference type="GO" id="GO:0003677">
    <property type="term" value="F:DNA binding"/>
    <property type="evidence" value="ECO:0007669"/>
    <property type="project" value="TreeGrafter"/>
</dbReference>
<reference evidence="12" key="1">
    <citation type="submission" date="2015-09" db="EMBL/GenBank/DDBJ databases">
        <authorList>
            <consortium name="Pathogen Informatics"/>
        </authorList>
    </citation>
    <scope>NUCLEOTIDE SEQUENCE [LARGE SCALE GENOMIC DNA]</scope>
    <source>
        <strain evidence="12">Lake Konstanz</strain>
    </source>
</reference>
<dbReference type="Gene3D" id="1.20.1060.20">
    <property type="match status" value="1"/>
</dbReference>
<dbReference type="InterPro" id="IPR010935">
    <property type="entry name" value="SMC_hinge"/>
</dbReference>
<name>A0A0S4IHK8_BODSA</name>
<dbReference type="OrthoDB" id="5575062at2759"/>
<evidence type="ECO:0000313" key="11">
    <source>
        <dbReference type="EMBL" id="CUE66261.1"/>
    </source>
</evidence>
<dbReference type="InterPro" id="IPR003395">
    <property type="entry name" value="RecF/RecN/SMC_N"/>
</dbReference>
<keyword evidence="4 8" id="KW-0175">Coiled coil</keyword>
<evidence type="ECO:0000256" key="2">
    <source>
        <dbReference type="ARBA" id="ARBA00022618"/>
    </source>
</evidence>
<dbReference type="EMBL" id="CYKH01000057">
    <property type="protein sequence ID" value="CUE66261.1"/>
    <property type="molecule type" value="Genomic_DNA"/>
</dbReference>
<feature type="coiled-coil region" evidence="8">
    <location>
        <begin position="833"/>
        <end position="895"/>
    </location>
</feature>
<dbReference type="Pfam" id="PF02463">
    <property type="entry name" value="SMC_N"/>
    <property type="match status" value="1"/>
</dbReference>
<evidence type="ECO:0000256" key="6">
    <source>
        <dbReference type="ARBA" id="ARBA00023306"/>
    </source>
</evidence>
<feature type="region of interest" description="Disordered" evidence="9">
    <location>
        <begin position="952"/>
        <end position="971"/>
    </location>
</feature>
<evidence type="ECO:0000256" key="8">
    <source>
        <dbReference type="SAM" id="Coils"/>
    </source>
</evidence>
<organism evidence="11 12">
    <name type="scientific">Bodo saltans</name>
    <name type="common">Flagellated protozoan</name>
    <dbReference type="NCBI Taxonomy" id="75058"/>
    <lineage>
        <taxon>Eukaryota</taxon>
        <taxon>Discoba</taxon>
        <taxon>Euglenozoa</taxon>
        <taxon>Kinetoplastea</taxon>
        <taxon>Metakinetoplastina</taxon>
        <taxon>Eubodonida</taxon>
        <taxon>Bodonidae</taxon>
        <taxon>Bodo</taxon>
    </lineage>
</organism>
<evidence type="ECO:0000256" key="4">
    <source>
        <dbReference type="ARBA" id="ARBA00023054"/>
    </source>
</evidence>
<evidence type="ECO:0000256" key="7">
    <source>
        <dbReference type="PIRNR" id="PIRNR005719"/>
    </source>
</evidence>
<evidence type="ECO:0000256" key="9">
    <source>
        <dbReference type="SAM" id="MobiDB-lite"/>
    </source>
</evidence>
<dbReference type="AlphaFoldDB" id="A0A0S4IHK8"/>
<gene>
    <name evidence="11" type="ORF">BSAL_51120</name>
</gene>
<evidence type="ECO:0000256" key="3">
    <source>
        <dbReference type="ARBA" id="ARBA00022776"/>
    </source>
</evidence>
<dbReference type="PANTHER" id="PTHR18937">
    <property type="entry name" value="STRUCTURAL MAINTENANCE OF CHROMOSOMES SMC FAMILY MEMBER"/>
    <property type="match status" value="1"/>
</dbReference>
<dbReference type="VEuPathDB" id="TriTrypDB:BSAL_51120"/>
<dbReference type="InterPro" id="IPR027417">
    <property type="entry name" value="P-loop_NTPase"/>
</dbReference>
<feature type="coiled-coil region" evidence="8">
    <location>
        <begin position="289"/>
        <end position="351"/>
    </location>
</feature>
<dbReference type="GO" id="GO:0008278">
    <property type="term" value="C:cohesin complex"/>
    <property type="evidence" value="ECO:0007669"/>
    <property type="project" value="TreeGrafter"/>
</dbReference>
<dbReference type="Proteomes" id="UP000051952">
    <property type="component" value="Unassembled WGS sequence"/>
</dbReference>
<dbReference type="OMA" id="KHMDFQR"/>
<evidence type="ECO:0000259" key="10">
    <source>
        <dbReference type="SMART" id="SM00968"/>
    </source>
</evidence>
<dbReference type="Gene3D" id="3.40.50.300">
    <property type="entry name" value="P-loop containing nucleotide triphosphate hydrolases"/>
    <property type="match status" value="2"/>
</dbReference>
<comment type="subcellular location">
    <subcellularLocation>
        <location evidence="1 7">Nucleus</location>
    </subcellularLocation>
</comment>
<dbReference type="SMART" id="SM00968">
    <property type="entry name" value="SMC_hinge"/>
    <property type="match status" value="1"/>
</dbReference>
<sequence length="1255" mass="141883">MTTAKVQHIELYNFKSYSGHVLVGPFKDFSCIVGPNGAGKSNVMDALSFVLGANAATLRGKDASDFICRRAKKKECSVALVLRQPNGTETKLTRAIDSKGTLSMFVDKMNVNEKEFVAVLRKFRLGSRIGSFLVFQHEVDAVAQKKAKELTEMLEVISGSGELKEEYQQKRKVLDAANEALSTASLEKRGAVAEVNQMRLHKKEADRFTEINDKTTQQRRDLALVELFFVENTLAQQKQELERLQEAVNKMQKEFASEEQIRGMKKQQLDKHKIYMEHLREHRTLNVELREKKTNVDRLRISLEHLKKKADDQTVEVKQVKAATTVRSKETQRLEEQLRQQEALLAAFLEQCKQEDVQASHHGTLTADQWTEYRRLKKDADCESISHRQELETVLRQRESLTEGLKQATAALDNHENQTKEMQVVIERNQERIRDLTRKGEEAKVEQEVMKRKETQASVSLVQMQSRLVEQQEELHRVQQQLHELRFVKDDNKMNKRINEALQSLKALYPGIHGKLIDLCEVPQGKYRNAVTVAMGKNLEAVVVDNTDTAMGCIRYLKEQRLVSMTFLPLNALQGKGADDSLRTFGGTTRPIADVVKFDVHLEPAIRYALGQTLVCDGSDEARRIAYGQPDGQRYKVVTVEGTVLLKNGSVQGGLAAIQSRAKKWDEKRYDDLKAHRDRLSQDLANGSEAEAAKARIELKDLQSRIEFSATRINAIAAEIKSYEAKIADLKKELAKQAGGATELNKRITQYRENLAKCESKIAHQQKLVRDVEEKIFAAFQKKVNIPNIAEVEQREVKQTKVRAEKRQQFLLIIQKLKNSIEAETKRIGVRTVQDVEQAFDKTTKEIEQCRKDYEVYSGITSKLEKKQDSLQANITQAKAELDNLDSAIRQSTKSSEEEMRKLAQGKKHLNTVQAACEALRLQRLSLFQRCRMEDTDLPVVDAKDAEAIGAKRARGADGGQQPSSKKRGGGAAGAAEEFFVTLSEAFHTFSESEATRKGVAKEVHVCIDFSSLADALRQQARDQSTFNAYKHRSEATIEQLERELESIAPNLKASTRFGNTETKLGTTSAALDEKREAARKALMEFMRVKEQRVQRFMTTFEKIAQHVDQVYRELTLGTRAHDVHGSAYLTVEDAEEPYNGGVKYHATPPMKRFMTMELLSGGERTMAALALLFAMNAVSPTPFFVLDEVDAALDIGNVVKLGNYLKSHSTQCQFIVVSLKEQLYHLADCLIGVYKDHEHESSGVLTHDLRSYPN</sequence>
<dbReference type="GO" id="GO:0007062">
    <property type="term" value="P:sister chromatid cohesion"/>
    <property type="evidence" value="ECO:0007669"/>
    <property type="project" value="TreeGrafter"/>
</dbReference>
<dbReference type="SUPFAM" id="SSF52540">
    <property type="entry name" value="P-loop containing nucleoside triphosphate hydrolases"/>
    <property type="match status" value="1"/>
</dbReference>
<feature type="domain" description="SMC hinge" evidence="10">
    <location>
        <begin position="510"/>
        <end position="626"/>
    </location>
</feature>
<dbReference type="GO" id="GO:0005524">
    <property type="term" value="F:ATP binding"/>
    <property type="evidence" value="ECO:0007669"/>
    <property type="project" value="InterPro"/>
</dbReference>
<accession>A0A0S4IHK8</accession>
<dbReference type="Pfam" id="PF06470">
    <property type="entry name" value="SMC_hinge"/>
    <property type="match status" value="1"/>
</dbReference>
<feature type="coiled-coil region" evidence="8">
    <location>
        <begin position="685"/>
        <end position="775"/>
    </location>
</feature>